<dbReference type="InterPro" id="IPR002347">
    <property type="entry name" value="SDR_fam"/>
</dbReference>
<dbReference type="EC" id="1.1.1.-" evidence="4"/>
<dbReference type="PRINTS" id="PR00080">
    <property type="entry name" value="SDRFAMILY"/>
</dbReference>
<name>A0ABW4WEB3_9HYPH</name>
<dbReference type="Gene3D" id="3.40.50.720">
    <property type="entry name" value="NAD(P)-binding Rossmann-like Domain"/>
    <property type="match status" value="1"/>
</dbReference>
<dbReference type="InterPro" id="IPR020904">
    <property type="entry name" value="Sc_DH/Rdtase_CS"/>
</dbReference>
<evidence type="ECO:0000256" key="2">
    <source>
        <dbReference type="ARBA" id="ARBA00023002"/>
    </source>
</evidence>
<accession>A0ABW4WEB3</accession>
<dbReference type="PROSITE" id="PS00061">
    <property type="entry name" value="ADH_SHORT"/>
    <property type="match status" value="1"/>
</dbReference>
<feature type="domain" description="Ketoreductase" evidence="3">
    <location>
        <begin position="19"/>
        <end position="196"/>
    </location>
</feature>
<dbReference type="Pfam" id="PF13561">
    <property type="entry name" value="adh_short_C2"/>
    <property type="match status" value="1"/>
</dbReference>
<sequence length="255" mass="26453">MLNTKRSASGAGEGRLSGRRVVLTGAGSGIGRATAVLMAAEGATLALLDLREDGLRETYSISSGSTHLVDVSDQSSVELAIARAANAMGGIDGLVNCAGILAIKSLQETTLDVWERVLAVNLTGTYLVCHAALPWLRKEERAAIVNISSGQGLKPFADQTAYAASKGGVIAFTKALASELAPKIRANVICPGFIDTPMTAPEQGQNSIPADFSNYLLGRAAQPSEVAEAILYLISHASSYTTGATLTVDGGRTLY</sequence>
<dbReference type="PANTHER" id="PTHR42760:SF133">
    <property type="entry name" value="3-OXOACYL-[ACYL-CARRIER-PROTEIN] REDUCTASE"/>
    <property type="match status" value="1"/>
</dbReference>
<comment type="similarity">
    <text evidence="1">Belongs to the short-chain dehydrogenases/reductases (SDR) family.</text>
</comment>
<evidence type="ECO:0000259" key="3">
    <source>
        <dbReference type="SMART" id="SM00822"/>
    </source>
</evidence>
<evidence type="ECO:0000313" key="5">
    <source>
        <dbReference type="Proteomes" id="UP001597349"/>
    </source>
</evidence>
<evidence type="ECO:0000313" key="4">
    <source>
        <dbReference type="EMBL" id="MFD2054774.1"/>
    </source>
</evidence>
<dbReference type="PRINTS" id="PR00081">
    <property type="entry name" value="GDHRDH"/>
</dbReference>
<evidence type="ECO:0000256" key="1">
    <source>
        <dbReference type="ARBA" id="ARBA00006484"/>
    </source>
</evidence>
<dbReference type="SUPFAM" id="SSF51735">
    <property type="entry name" value="NAD(P)-binding Rossmann-fold domains"/>
    <property type="match status" value="1"/>
</dbReference>
<organism evidence="4 5">
    <name type="scientific">Mesorhizobium calcicola</name>
    <dbReference type="NCBI Taxonomy" id="1300310"/>
    <lineage>
        <taxon>Bacteria</taxon>
        <taxon>Pseudomonadati</taxon>
        <taxon>Pseudomonadota</taxon>
        <taxon>Alphaproteobacteria</taxon>
        <taxon>Hyphomicrobiales</taxon>
        <taxon>Phyllobacteriaceae</taxon>
        <taxon>Mesorhizobium</taxon>
    </lineage>
</organism>
<dbReference type="CDD" id="cd05233">
    <property type="entry name" value="SDR_c"/>
    <property type="match status" value="1"/>
</dbReference>
<gene>
    <name evidence="4" type="ORF">ACFSQT_17255</name>
</gene>
<comment type="caution">
    <text evidence="4">The sequence shown here is derived from an EMBL/GenBank/DDBJ whole genome shotgun (WGS) entry which is preliminary data.</text>
</comment>
<reference evidence="5" key="1">
    <citation type="journal article" date="2019" name="Int. J. Syst. Evol. Microbiol.">
        <title>The Global Catalogue of Microorganisms (GCM) 10K type strain sequencing project: providing services to taxonomists for standard genome sequencing and annotation.</title>
        <authorList>
            <consortium name="The Broad Institute Genomics Platform"/>
            <consortium name="The Broad Institute Genome Sequencing Center for Infectious Disease"/>
            <person name="Wu L."/>
            <person name="Ma J."/>
        </authorList>
    </citation>
    <scope>NUCLEOTIDE SEQUENCE [LARGE SCALE GENOMIC DNA]</scope>
    <source>
        <strain evidence="5">CGMCC 1.16226</strain>
    </source>
</reference>
<keyword evidence="5" id="KW-1185">Reference proteome</keyword>
<dbReference type="Proteomes" id="UP001597349">
    <property type="component" value="Unassembled WGS sequence"/>
</dbReference>
<dbReference type="SMART" id="SM00822">
    <property type="entry name" value="PKS_KR"/>
    <property type="match status" value="1"/>
</dbReference>
<keyword evidence="2 4" id="KW-0560">Oxidoreductase</keyword>
<dbReference type="InterPro" id="IPR057326">
    <property type="entry name" value="KR_dom"/>
</dbReference>
<dbReference type="PANTHER" id="PTHR42760">
    <property type="entry name" value="SHORT-CHAIN DEHYDROGENASES/REDUCTASES FAMILY MEMBER"/>
    <property type="match status" value="1"/>
</dbReference>
<dbReference type="GO" id="GO:0016491">
    <property type="term" value="F:oxidoreductase activity"/>
    <property type="evidence" value="ECO:0007669"/>
    <property type="project" value="UniProtKB-KW"/>
</dbReference>
<protein>
    <submittedName>
        <fullName evidence="4">SDR family NAD(P)-dependent oxidoreductase</fullName>
        <ecNumber evidence="4">1.1.1.-</ecNumber>
    </submittedName>
</protein>
<dbReference type="RefSeq" id="WP_379020620.1">
    <property type="nucleotide sequence ID" value="NZ_JBHUGY010000027.1"/>
</dbReference>
<dbReference type="InterPro" id="IPR036291">
    <property type="entry name" value="NAD(P)-bd_dom_sf"/>
</dbReference>
<proteinExistence type="inferred from homology"/>
<dbReference type="EMBL" id="JBHUGY010000027">
    <property type="protein sequence ID" value="MFD2054774.1"/>
    <property type="molecule type" value="Genomic_DNA"/>
</dbReference>